<accession>Q2QNC9</accession>
<sequence>MVDWIRLKTFLTSDELFMNRNATARLNSWRRRKYQNIQVTDKSSIDELRFDRQSTVASCQGFPNRRGGGYRAPAEVTAIFILPYPRGKPGNRARPLNKKAAAGGFQGKLQKILRTSLAKSRHRSISGPHNVAHTDLQEIGPTLAWAY</sequence>
<gene>
    <name evidence="1" type="ordered locus">LOC_Os12g38240</name>
</gene>
<organism evidence="1">
    <name type="scientific">Oryza sativa subsp. japonica</name>
    <name type="common">Rice</name>
    <dbReference type="NCBI Taxonomy" id="39947"/>
    <lineage>
        <taxon>Eukaryota</taxon>
        <taxon>Viridiplantae</taxon>
        <taxon>Streptophyta</taxon>
        <taxon>Embryophyta</taxon>
        <taxon>Tracheophyta</taxon>
        <taxon>Spermatophyta</taxon>
        <taxon>Magnoliopsida</taxon>
        <taxon>Liliopsida</taxon>
        <taxon>Poales</taxon>
        <taxon>Poaceae</taxon>
        <taxon>BOP clade</taxon>
        <taxon>Oryzoideae</taxon>
        <taxon>Oryzeae</taxon>
        <taxon>Oryzinae</taxon>
        <taxon>Oryza</taxon>
        <taxon>Oryza sativa</taxon>
    </lineage>
</organism>
<dbReference type="AlphaFoldDB" id="Q2QNC9"/>
<reference evidence="1" key="3">
    <citation type="submission" date="2006-01" db="EMBL/GenBank/DDBJ databases">
        <authorList>
            <person name="Buell R."/>
        </authorList>
    </citation>
    <scope>NUCLEOTIDE SEQUENCE</scope>
</reference>
<reference evidence="1" key="2">
    <citation type="submission" date="2005-04" db="EMBL/GenBank/DDBJ databases">
        <authorList>
            <person name="Buell C.R."/>
            <person name="Wing R.A."/>
            <person name="McCombie W.A."/>
            <person name="Ouyang S."/>
        </authorList>
    </citation>
    <scope>NUCLEOTIDE SEQUENCE</scope>
</reference>
<dbReference type="EMBL" id="DP000011">
    <property type="protein sequence ID" value="ABA99655.2"/>
    <property type="molecule type" value="Genomic_DNA"/>
</dbReference>
<proteinExistence type="predicted"/>
<reference evidence="1" key="1">
    <citation type="journal article" date="2005" name="BMC Biol.">
        <title>The sequence of rice chromosomes 11 and 12, rich in disease resistance genes and recent gene duplications.</title>
        <authorList>
            <consortium name="The rice chromosomes 11 and 12 sequencing consortia"/>
        </authorList>
    </citation>
    <scope>NUCLEOTIDE SEQUENCE [LARGE SCALE GENOMIC DNA]</scope>
</reference>
<evidence type="ECO:0000313" key="1">
    <source>
        <dbReference type="EMBL" id="ABA99655.2"/>
    </source>
</evidence>
<name>Q2QNC9_ORYSJ</name>
<protein>
    <submittedName>
        <fullName evidence="1">Transposon protein, putative, unclassified</fullName>
    </submittedName>
</protein>